<dbReference type="AlphaFoldDB" id="A0A434AYU8"/>
<dbReference type="RefSeq" id="WP_127342495.1">
    <property type="nucleotide sequence ID" value="NZ_RJJX01000002.1"/>
</dbReference>
<comment type="caution">
    <text evidence="2">The sequence shown here is derived from an EMBL/GenBank/DDBJ whole genome shotgun (WGS) entry which is preliminary data.</text>
</comment>
<sequence>MSDQQNLIELNDEIKTVSNEEILFCNMPYKVFIDEAEDIHTRASIDLPLLSPYGLKAEALDKLLAYTGALRAAQSNWETKNTDKENAVETWNAEAPEMYNLKEDLIDNMEFAYRANENLLNKLKTIKEGNSRADTIQDMASLSVLGKDNPAPLVAIGFDITLCDKAAEMADRMGTLLGDINGRMYFDDELKIIRDKAYTLTKKAIDEIRSYGKFVFRKDLKKLQAYASKYHRERQQEYRKQKKMNAEYNKQQISD</sequence>
<protein>
    <submittedName>
        <fullName evidence="2">Uncharacterized protein</fullName>
    </submittedName>
</protein>
<evidence type="ECO:0000313" key="3">
    <source>
        <dbReference type="Proteomes" id="UP000282985"/>
    </source>
</evidence>
<evidence type="ECO:0000313" key="2">
    <source>
        <dbReference type="EMBL" id="RUT79674.1"/>
    </source>
</evidence>
<name>A0A434AYU8_9BACT</name>
<dbReference type="Proteomes" id="UP000282985">
    <property type="component" value="Unassembled WGS sequence"/>
</dbReference>
<organism evidence="2 3">
    <name type="scientific">Ancylomarina longa</name>
    <dbReference type="NCBI Taxonomy" id="2487017"/>
    <lineage>
        <taxon>Bacteria</taxon>
        <taxon>Pseudomonadati</taxon>
        <taxon>Bacteroidota</taxon>
        <taxon>Bacteroidia</taxon>
        <taxon>Marinilabiliales</taxon>
        <taxon>Marinifilaceae</taxon>
        <taxon>Ancylomarina</taxon>
    </lineage>
</organism>
<gene>
    <name evidence="2" type="ORF">DLK05_03020</name>
</gene>
<keyword evidence="3" id="KW-1185">Reference proteome</keyword>
<evidence type="ECO:0000256" key="1">
    <source>
        <dbReference type="SAM" id="MobiDB-lite"/>
    </source>
</evidence>
<accession>A0A434AYU8</accession>
<dbReference type="EMBL" id="RJJX01000002">
    <property type="protein sequence ID" value="RUT79674.1"/>
    <property type="molecule type" value="Genomic_DNA"/>
</dbReference>
<reference evidence="2 3" key="1">
    <citation type="submission" date="2018-11" db="EMBL/GenBank/DDBJ databases">
        <title>Parancylomarina longa gen. nov., sp. nov., isolated from sediments of southern Okinawa.</title>
        <authorList>
            <person name="Fu T."/>
        </authorList>
    </citation>
    <scope>NUCLEOTIDE SEQUENCE [LARGE SCALE GENOMIC DNA]</scope>
    <source>
        <strain evidence="2 3">T3-2 S1-C</strain>
    </source>
</reference>
<feature type="region of interest" description="Disordered" evidence="1">
    <location>
        <begin position="234"/>
        <end position="255"/>
    </location>
</feature>
<proteinExistence type="predicted"/>
<dbReference type="OrthoDB" id="1115578at2"/>